<dbReference type="GO" id="GO:0008137">
    <property type="term" value="F:NADH dehydrogenase (ubiquinone) activity"/>
    <property type="evidence" value="ECO:0007669"/>
    <property type="project" value="UniProtKB-UniRule"/>
</dbReference>
<dbReference type="EC" id="7.1.1.2" evidence="2"/>
<keyword evidence="2" id="KW-0812">Transmembrane</keyword>
<comment type="subcellular location">
    <subcellularLocation>
        <location evidence="2">Mitochondrion membrane</location>
        <topology evidence="2">Multi-pass membrane protein</topology>
    </subcellularLocation>
</comment>
<dbReference type="InterPro" id="IPR001457">
    <property type="entry name" value="NADH_UbQ/plastoQ_OxRdtase_su6"/>
</dbReference>
<keyword evidence="2" id="KW-0679">Respiratory chain</keyword>
<keyword evidence="2" id="KW-0520">NAD</keyword>
<keyword evidence="2" id="KW-0249">Electron transport</keyword>
<keyword evidence="2" id="KW-0830">Ubiquinone</keyword>
<protein>
    <recommendedName>
        <fullName evidence="1 2">NADH-ubiquinone oxidoreductase chain 6</fullName>
        <ecNumber evidence="2">7.1.1.2</ecNumber>
    </recommendedName>
</protein>
<dbReference type="InterPro" id="IPR042106">
    <property type="entry name" value="Nuo/plastoQ_OxRdtase_6_NuoJ"/>
</dbReference>
<keyword evidence="2" id="KW-0472">Membrane</keyword>
<keyword evidence="2" id="KW-1133">Transmembrane helix</keyword>
<reference evidence="3" key="1">
    <citation type="submission" date="2014-03" db="EMBL/GenBank/DDBJ databases">
        <title>Mitochondrial genome evolution in two species of glass sponges.</title>
        <authorList>
            <person name="Kahn A.S."/>
            <person name="Geller J.B."/>
        </authorList>
    </citation>
    <scope>NUCLEOTIDE SEQUENCE</scope>
</reference>
<comment type="function">
    <text evidence="2">Core subunit of the mitochondrial membrane respiratory chain NADH dehydrogenase (Complex I) which catalyzes electron transfer from NADH through the respiratory chain, using ubiquinone as an electron acceptor. Essential for the catalytic activity and assembly of complex I.</text>
</comment>
<dbReference type="PANTHER" id="PTHR33269:SF17">
    <property type="entry name" value="NADH-UBIQUINONE OXIDOREDUCTASE CHAIN 6"/>
    <property type="match status" value="1"/>
</dbReference>
<feature type="transmembrane region" description="Helical" evidence="2">
    <location>
        <begin position="48"/>
        <end position="71"/>
    </location>
</feature>
<organism evidence="3">
    <name type="scientific">Docosaccus maculatus</name>
    <dbReference type="NCBI Taxonomy" id="1503681"/>
    <lineage>
        <taxon>Eukaryota</taxon>
        <taxon>Metazoa</taxon>
        <taxon>Porifera</taxon>
        <taxon>Hexactinellida</taxon>
        <taxon>Hexasterophora</taxon>
        <taxon>Lyssacinosida</taxon>
        <taxon>Euplectellidae</taxon>
        <taxon>Docosaccus</taxon>
    </lineage>
</organism>
<dbReference type="PANTHER" id="PTHR33269">
    <property type="entry name" value="NADH-UBIQUINONE OXIDOREDUCTASE CHAIN 6"/>
    <property type="match status" value="1"/>
</dbReference>
<dbReference type="Gene3D" id="1.20.120.1200">
    <property type="entry name" value="NADH-ubiquinone/plastoquinone oxidoreductase chain 6, subunit NuoJ"/>
    <property type="match status" value="1"/>
</dbReference>
<feature type="transmembrane region" description="Helical" evidence="2">
    <location>
        <begin position="23"/>
        <end position="42"/>
    </location>
</feature>
<keyword evidence="2" id="KW-1278">Translocase</keyword>
<accession>A0A0K0KN80</accession>
<keyword evidence="2 3" id="KW-0496">Mitochondrion</keyword>
<evidence type="ECO:0000313" key="3">
    <source>
        <dbReference type="EMBL" id="AIL24471.1"/>
    </source>
</evidence>
<comment type="catalytic activity">
    <reaction evidence="2">
        <text>a ubiquinone + NADH + 5 H(+)(in) = a ubiquinol + NAD(+) + 4 H(+)(out)</text>
        <dbReference type="Rhea" id="RHEA:29091"/>
        <dbReference type="Rhea" id="RHEA-COMP:9565"/>
        <dbReference type="Rhea" id="RHEA-COMP:9566"/>
        <dbReference type="ChEBI" id="CHEBI:15378"/>
        <dbReference type="ChEBI" id="CHEBI:16389"/>
        <dbReference type="ChEBI" id="CHEBI:17976"/>
        <dbReference type="ChEBI" id="CHEBI:57540"/>
        <dbReference type="ChEBI" id="CHEBI:57945"/>
        <dbReference type="EC" id="7.1.1.2"/>
    </reaction>
</comment>
<dbReference type="AlphaFoldDB" id="A0A0K0KN80"/>
<geneLocation type="mitochondrion" evidence="3"/>
<sequence>MIFLLCINITITRLIITTTTRRIFRAIWLIITFINAALILIILEIEFIAILIIIVYIGAIAILFLFTIMMLNLNTKIKKEEETHLIPLRIIIIILIIKRLERRNNKRIIEITNNNNNNIETISKLLYSEYRPWFLIRRIILLIRMIATITIIQKEEYTRIKQQLFTQLQRKIHNK</sequence>
<proteinExistence type="inferred from homology"/>
<dbReference type="EMBL" id="KJ634156">
    <property type="protein sequence ID" value="AIL24471.1"/>
    <property type="molecule type" value="Genomic_DNA"/>
</dbReference>
<comment type="similarity">
    <text evidence="2">Belongs to the complex I subunit 6 family.</text>
</comment>
<evidence type="ECO:0000256" key="1">
    <source>
        <dbReference type="ARBA" id="ARBA00021095"/>
    </source>
</evidence>
<dbReference type="Pfam" id="PF00499">
    <property type="entry name" value="Oxidored_q3"/>
    <property type="match status" value="1"/>
</dbReference>
<dbReference type="GO" id="GO:0031966">
    <property type="term" value="C:mitochondrial membrane"/>
    <property type="evidence" value="ECO:0007669"/>
    <property type="project" value="UniProtKB-SubCell"/>
</dbReference>
<keyword evidence="2" id="KW-0813">Transport</keyword>
<name>A0A0K0KN80_9METZ</name>
<evidence type="ECO:0000256" key="2">
    <source>
        <dbReference type="RuleBase" id="RU004430"/>
    </source>
</evidence>